<feature type="transmembrane region" description="Helical" evidence="8">
    <location>
        <begin position="160"/>
        <end position="178"/>
    </location>
</feature>
<dbReference type="InterPro" id="IPR004837">
    <property type="entry name" value="NaCa_Exmemb"/>
</dbReference>
<accession>A0A7K5XAT6</accession>
<evidence type="ECO:0000256" key="5">
    <source>
        <dbReference type="ARBA" id="ARBA00022692"/>
    </source>
</evidence>
<keyword evidence="4" id="KW-0106">Calcium</keyword>
<proteinExistence type="predicted"/>
<dbReference type="PANTHER" id="PTHR12266">
    <property type="entry name" value="NA+/CA2+ K+ INDEPENDENT EXCHANGER"/>
    <property type="match status" value="1"/>
</dbReference>
<dbReference type="FunFam" id="1.20.1420.30:FF:000025">
    <property type="entry name" value="sodium/potassium/calcium exchanger 6, mitochondrial isoform X3"/>
    <property type="match status" value="1"/>
</dbReference>
<dbReference type="EMBL" id="VYZM01007723">
    <property type="protein sequence ID" value="NWU50547.1"/>
    <property type="molecule type" value="Genomic_DNA"/>
</dbReference>
<dbReference type="PANTHER" id="PTHR12266:SF0">
    <property type="entry name" value="MITOCHONDRIAL SODIUM_CALCIUM EXCHANGER PROTEIN"/>
    <property type="match status" value="1"/>
</dbReference>
<keyword evidence="3" id="KW-0050">Antiport</keyword>
<keyword evidence="11" id="KW-1185">Reference proteome</keyword>
<dbReference type="GO" id="GO:0006874">
    <property type="term" value="P:intracellular calcium ion homeostasis"/>
    <property type="evidence" value="ECO:0007669"/>
    <property type="project" value="TreeGrafter"/>
</dbReference>
<feature type="transmembrane region" description="Helical" evidence="8">
    <location>
        <begin position="368"/>
        <end position="386"/>
    </location>
</feature>
<keyword evidence="2" id="KW-0813">Transport</keyword>
<feature type="non-terminal residue" evidence="10">
    <location>
        <position position="1"/>
    </location>
</feature>
<feature type="transmembrane region" description="Helical" evidence="8">
    <location>
        <begin position="392"/>
        <end position="414"/>
    </location>
</feature>
<feature type="domain" description="Sodium/calcium exchanger membrane region" evidence="9">
    <location>
        <begin position="371"/>
        <end position="521"/>
    </location>
</feature>
<evidence type="ECO:0000256" key="8">
    <source>
        <dbReference type="SAM" id="Phobius"/>
    </source>
</evidence>
<keyword evidence="6 8" id="KW-1133">Transmembrane helix</keyword>
<evidence type="ECO:0000313" key="11">
    <source>
        <dbReference type="Proteomes" id="UP000586671"/>
    </source>
</evidence>
<protein>
    <submittedName>
        <fullName evidence="10">NCLX protein</fullName>
    </submittedName>
</protein>
<dbReference type="Gene3D" id="1.20.1420.30">
    <property type="entry name" value="NCX, central ion-binding region"/>
    <property type="match status" value="2"/>
</dbReference>
<sequence>CWEVRKRNSSEWCRFVRSNPDCRLEGGFLDYLQGVFCVFPPRLLPLAVTLYPPRSRSSPVTPLRLLCPSSFCPNLSAISTNLKLSHNVAVFSLTSPLHGVTFLAFGNGAPDVFSAVVAFSDPRTAGLAIGAIFGAGVFVTTVVAGGIALVKPFTAASRPFLRDVIFYMVAVFLTFMTLKSGNPRAPTAGTTVRPSWWARGWHRSVPRDHWGDLGTPRLVLRVWPSPRAGSATSPLPGEEYRPLLPSRETSVRILTTALSPLDYRKWRRKPWYWRVFKVFKVPVELVLLLTVPVVDPDKDDLNWKRPLNCLHVLTSPLLCVLTLKSGTYGLYQIQGVFPVWGLITLVGSVLAIIIFITTSNEEPPKYHCVFAFLGFLASAMWINAAATELVNILRTLGIIFQLSNTVLGLTLLAWGNSIGDTFSDLTMARQGYPRMAFSACFGGIIFNILVGVGLGCLLQMTSSQLVVKLEPDSLLVWILAGALGLSLVFSFVSVPAQCFQLGKAYGVCLILYYLAFLCVALLTEFRVIRLSAV</sequence>
<evidence type="ECO:0000259" key="9">
    <source>
        <dbReference type="Pfam" id="PF01699"/>
    </source>
</evidence>
<feature type="transmembrane region" description="Helical" evidence="8">
    <location>
        <begin position="504"/>
        <end position="523"/>
    </location>
</feature>
<keyword evidence="5 8" id="KW-0812">Transmembrane</keyword>
<evidence type="ECO:0000256" key="7">
    <source>
        <dbReference type="ARBA" id="ARBA00023136"/>
    </source>
</evidence>
<keyword evidence="4" id="KW-0406">Ion transport</keyword>
<dbReference type="InterPro" id="IPR044880">
    <property type="entry name" value="NCX_ion-bd_dom_sf"/>
</dbReference>
<comment type="caution">
    <text evidence="10">The sequence shown here is derived from an EMBL/GenBank/DDBJ whole genome shotgun (WGS) entry which is preliminary data.</text>
</comment>
<evidence type="ECO:0000256" key="1">
    <source>
        <dbReference type="ARBA" id="ARBA00004141"/>
    </source>
</evidence>
<dbReference type="AlphaFoldDB" id="A0A7K5XAT6"/>
<dbReference type="GO" id="GO:0099093">
    <property type="term" value="P:calcium export from the mitochondrion"/>
    <property type="evidence" value="ECO:0007669"/>
    <property type="project" value="TreeGrafter"/>
</dbReference>
<feature type="transmembrane region" description="Helical" evidence="8">
    <location>
        <begin position="335"/>
        <end position="356"/>
    </location>
</feature>
<dbReference type="InterPro" id="IPR051359">
    <property type="entry name" value="CaCA_antiporter"/>
</dbReference>
<feature type="transmembrane region" description="Helical" evidence="8">
    <location>
        <begin position="125"/>
        <end position="148"/>
    </location>
</feature>
<name>A0A7K5XAT6_9CHAR</name>
<dbReference type="Pfam" id="PF01699">
    <property type="entry name" value="Na_Ca_ex"/>
    <property type="match status" value="2"/>
</dbReference>
<feature type="transmembrane region" description="Helical" evidence="8">
    <location>
        <begin position="474"/>
        <end position="492"/>
    </location>
</feature>
<gene>
    <name evidence="10" type="primary">Slc8b1</name>
    <name evidence="10" type="ORF">DROARD_R13756</name>
</gene>
<dbReference type="GO" id="GO:0005432">
    <property type="term" value="F:calcium:sodium antiporter activity"/>
    <property type="evidence" value="ECO:0007669"/>
    <property type="project" value="TreeGrafter"/>
</dbReference>
<evidence type="ECO:0000256" key="6">
    <source>
        <dbReference type="ARBA" id="ARBA00022989"/>
    </source>
</evidence>
<dbReference type="GO" id="GO:0016020">
    <property type="term" value="C:membrane"/>
    <property type="evidence" value="ECO:0007669"/>
    <property type="project" value="UniProtKB-SubCell"/>
</dbReference>
<dbReference type="Proteomes" id="UP000586671">
    <property type="component" value="Unassembled WGS sequence"/>
</dbReference>
<feature type="transmembrane region" description="Helical" evidence="8">
    <location>
        <begin position="271"/>
        <end position="294"/>
    </location>
</feature>
<evidence type="ECO:0000256" key="3">
    <source>
        <dbReference type="ARBA" id="ARBA00022449"/>
    </source>
</evidence>
<evidence type="ECO:0000313" key="10">
    <source>
        <dbReference type="EMBL" id="NWU50547.1"/>
    </source>
</evidence>
<feature type="non-terminal residue" evidence="10">
    <location>
        <position position="533"/>
    </location>
</feature>
<feature type="domain" description="Sodium/calcium exchanger membrane region" evidence="9">
    <location>
        <begin position="88"/>
        <end position="178"/>
    </location>
</feature>
<keyword evidence="4" id="KW-0109">Calcium transport</keyword>
<reference evidence="10 11" key="1">
    <citation type="submission" date="2019-09" db="EMBL/GenBank/DDBJ databases">
        <title>Bird 10,000 Genomes (B10K) Project - Family phase.</title>
        <authorList>
            <person name="Zhang G."/>
        </authorList>
    </citation>
    <scope>NUCLEOTIDE SEQUENCE [LARGE SCALE GENOMIC DNA]</scope>
    <source>
        <strain evidence="10">B10K-DU-012-55</strain>
        <tissue evidence="10">Muscle</tissue>
    </source>
</reference>
<comment type="subcellular location">
    <subcellularLocation>
        <location evidence="1">Membrane</location>
        <topology evidence="1">Multi-pass membrane protein</topology>
    </subcellularLocation>
</comment>
<evidence type="ECO:0000256" key="4">
    <source>
        <dbReference type="ARBA" id="ARBA00022568"/>
    </source>
</evidence>
<organism evidence="10 11">
    <name type="scientific">Dromas ardeola</name>
    <dbReference type="NCBI Taxonomy" id="458190"/>
    <lineage>
        <taxon>Eukaryota</taxon>
        <taxon>Metazoa</taxon>
        <taxon>Chordata</taxon>
        <taxon>Craniata</taxon>
        <taxon>Vertebrata</taxon>
        <taxon>Euteleostomi</taxon>
        <taxon>Archelosauria</taxon>
        <taxon>Archosauria</taxon>
        <taxon>Dinosauria</taxon>
        <taxon>Saurischia</taxon>
        <taxon>Theropoda</taxon>
        <taxon>Coelurosauria</taxon>
        <taxon>Aves</taxon>
        <taxon>Neognathae</taxon>
        <taxon>Neoaves</taxon>
        <taxon>Charadriiformes</taxon>
        <taxon>Dromadidae</taxon>
        <taxon>Dromas</taxon>
    </lineage>
</organism>
<evidence type="ECO:0000256" key="2">
    <source>
        <dbReference type="ARBA" id="ARBA00022448"/>
    </source>
</evidence>
<feature type="transmembrane region" description="Helical" evidence="8">
    <location>
        <begin position="435"/>
        <end position="454"/>
    </location>
</feature>
<keyword evidence="7 8" id="KW-0472">Membrane</keyword>
<feature type="transmembrane region" description="Helical" evidence="8">
    <location>
        <begin position="306"/>
        <end position="323"/>
    </location>
</feature>